<keyword evidence="3" id="KW-0520">NAD</keyword>
<evidence type="ECO:0000256" key="1">
    <source>
        <dbReference type="ARBA" id="ARBA00013048"/>
    </source>
</evidence>
<gene>
    <name evidence="5" type="ORF">ThesuDRAFT_01062</name>
</gene>
<dbReference type="RefSeq" id="WP_006903326.1">
    <property type="nucleotide sequence ID" value="NZ_JH976535.1"/>
</dbReference>
<evidence type="ECO:0000256" key="3">
    <source>
        <dbReference type="ARBA" id="ARBA00023027"/>
    </source>
</evidence>
<proteinExistence type="predicted"/>
<dbReference type="InterPro" id="IPR010061">
    <property type="entry name" value="MeMal-semiAld_DH"/>
</dbReference>
<dbReference type="Proteomes" id="UP000005710">
    <property type="component" value="Unassembled WGS sequence"/>
</dbReference>
<keyword evidence="2" id="KW-0560">Oxidoreductase</keyword>
<dbReference type="eggNOG" id="COG1012">
    <property type="taxonomic scope" value="Bacteria"/>
</dbReference>
<dbReference type="GO" id="GO:0006210">
    <property type="term" value="P:thymine catabolic process"/>
    <property type="evidence" value="ECO:0007669"/>
    <property type="project" value="TreeGrafter"/>
</dbReference>
<dbReference type="PANTHER" id="PTHR43866:SF4">
    <property type="entry name" value="MALONATE-SEMIALDEHYDE DEHYDROGENASE"/>
    <property type="match status" value="1"/>
</dbReference>
<evidence type="ECO:0000313" key="6">
    <source>
        <dbReference type="Proteomes" id="UP000005710"/>
    </source>
</evidence>
<dbReference type="AlphaFoldDB" id="K6P2L7"/>
<feature type="domain" description="Aldehyde dehydrogenase" evidence="4">
    <location>
        <begin position="26"/>
        <end position="492"/>
    </location>
</feature>
<dbReference type="EC" id="1.2.1.27" evidence="1"/>
<sequence length="496" mass="52462">MAQLRLERDEPAPGVPAVPGLAGGRWITPAAERWELVYNPATGEVIARVPFATGADVAAAVEAAAAAYPAWRRVPPVERARLMFRYRDLLERHFEELALSITREHGKTLAEARAEVRRGIEVVEFAAGAPTLMLGEMAEDVARGIDSELVRVPLGVVAGICPFNFPAMIPLWMFPIAVACGNTFVLKPSERTPLTAVRLAELFLEAGAPEGVLNLVHGGREVANALVAHPGVKAVSFVGSQPAAQNVYAEAARHGKRVQALGGAKNHLIVMPDADLEATVGAVVSSAFGSAGQRCLAGSVVVAVGEVGDPLVAALAEAAGKLVVGEGTDPQVDMGPVIRAEARDRIAGYIERGARSGAALVLDGRKHPHLRGPEGGFWMGPTLFDHVQPGHELACDEIFGPVLSVVRVPDLDTAIAVANRSRYGNAASIFTRSGAAARAFRYGIEAGMLGINVGVAAPMAWFPFSGWKASFYGDLHATGKDGVRFYTEVKMVTSRW</sequence>
<dbReference type="PANTHER" id="PTHR43866">
    <property type="entry name" value="MALONATE-SEMIALDEHYDE DEHYDROGENASE"/>
    <property type="match status" value="1"/>
</dbReference>
<dbReference type="GO" id="GO:0004491">
    <property type="term" value="F:methylmalonate-semialdehyde dehydrogenase (acylating, NAD) activity"/>
    <property type="evidence" value="ECO:0007669"/>
    <property type="project" value="UniProtKB-EC"/>
</dbReference>
<dbReference type="Gene3D" id="3.40.605.10">
    <property type="entry name" value="Aldehyde Dehydrogenase, Chain A, domain 1"/>
    <property type="match status" value="1"/>
</dbReference>
<evidence type="ECO:0000313" key="5">
    <source>
        <dbReference type="EMBL" id="EKP95315.1"/>
    </source>
</evidence>
<dbReference type="InterPro" id="IPR015590">
    <property type="entry name" value="Aldehyde_DH_dom"/>
</dbReference>
<evidence type="ECO:0000259" key="4">
    <source>
        <dbReference type="Pfam" id="PF00171"/>
    </source>
</evidence>
<dbReference type="InterPro" id="IPR016162">
    <property type="entry name" value="Ald_DH_N"/>
</dbReference>
<keyword evidence="6" id="KW-1185">Reference proteome</keyword>
<dbReference type="FunFam" id="3.40.309.10:FF:000002">
    <property type="entry name" value="Methylmalonate-semialdehyde dehydrogenase (Acylating)"/>
    <property type="match status" value="1"/>
</dbReference>
<evidence type="ECO:0000256" key="2">
    <source>
        <dbReference type="ARBA" id="ARBA00023002"/>
    </source>
</evidence>
<protein>
    <recommendedName>
        <fullName evidence="1">methylmalonate-semialdehyde dehydrogenase (CoA acylating)</fullName>
        <ecNumber evidence="1">1.2.1.27</ecNumber>
    </recommendedName>
</protein>
<name>K6P2L7_9FIRM</name>
<reference evidence="5" key="2">
    <citation type="submission" date="2012-10" db="EMBL/GenBank/DDBJ databases">
        <title>Improved high-quality draft of Thermaerobacter subterraneus C21, DSM 13965.</title>
        <authorList>
            <consortium name="DOE Joint Genome Institute"/>
            <person name="Eisen J."/>
            <person name="Huntemann M."/>
            <person name="Wei C.-L."/>
            <person name="Han J."/>
            <person name="Detter J.C."/>
            <person name="Han C."/>
            <person name="Tapia R."/>
            <person name="Chen A."/>
            <person name="Kyrpides N."/>
            <person name="Mavromatis K."/>
            <person name="Markowitz V."/>
            <person name="Szeto E."/>
            <person name="Ivanova N."/>
            <person name="Mikhailova N."/>
            <person name="Ovchinnikova G."/>
            <person name="Pagani I."/>
            <person name="Pati A."/>
            <person name="Goodwin L."/>
            <person name="Nordberg H.P."/>
            <person name="Cantor M.N."/>
            <person name="Hua S.X."/>
            <person name="Woyke T."/>
            <person name="Eisen J."/>
            <person name="Klenk H.-P."/>
        </authorList>
    </citation>
    <scope>NUCLEOTIDE SEQUENCE [LARGE SCALE GENOMIC DNA]</scope>
    <source>
        <strain evidence="5">DSM 13965</strain>
    </source>
</reference>
<dbReference type="SUPFAM" id="SSF53720">
    <property type="entry name" value="ALDH-like"/>
    <property type="match status" value="1"/>
</dbReference>
<dbReference type="CDD" id="cd07085">
    <property type="entry name" value="ALDH_F6_MMSDH"/>
    <property type="match status" value="1"/>
</dbReference>
<dbReference type="Gene3D" id="3.40.309.10">
    <property type="entry name" value="Aldehyde Dehydrogenase, Chain A, domain 2"/>
    <property type="match status" value="1"/>
</dbReference>
<dbReference type="PROSITE" id="PS00070">
    <property type="entry name" value="ALDEHYDE_DEHYDR_CYS"/>
    <property type="match status" value="1"/>
</dbReference>
<dbReference type="STRING" id="867903.ThesuDRAFT_01062"/>
<dbReference type="InterPro" id="IPR016160">
    <property type="entry name" value="Ald_DH_CS_CYS"/>
</dbReference>
<comment type="caution">
    <text evidence="5">The sequence shown here is derived from an EMBL/GenBank/DDBJ whole genome shotgun (WGS) entry which is preliminary data.</text>
</comment>
<dbReference type="NCBIfam" id="TIGR01722">
    <property type="entry name" value="MMSDH"/>
    <property type="match status" value="1"/>
</dbReference>
<dbReference type="FunFam" id="3.40.605.10:FF:000003">
    <property type="entry name" value="Methylmalonate-semialdehyde dehydrogenase [acylating]"/>
    <property type="match status" value="1"/>
</dbReference>
<reference evidence="5" key="1">
    <citation type="submission" date="2010-10" db="EMBL/GenBank/DDBJ databases">
        <authorList>
            <consortium name="US DOE Joint Genome Institute (JGI-PGF)"/>
            <person name="Lucas S."/>
            <person name="Copeland A."/>
            <person name="Lapidus A."/>
            <person name="Bruce D."/>
            <person name="Goodwin L."/>
            <person name="Pitluck S."/>
            <person name="Kyrpides N."/>
            <person name="Mavromatis K."/>
            <person name="Detter J.C."/>
            <person name="Han C."/>
            <person name="Land M."/>
            <person name="Hauser L."/>
            <person name="Markowitz V."/>
            <person name="Cheng J.-F."/>
            <person name="Hugenholtz P."/>
            <person name="Woyke T."/>
            <person name="Wu D."/>
            <person name="Pukall R."/>
            <person name="Wahrenburg C."/>
            <person name="Brambilla E."/>
            <person name="Klenk H.-P."/>
            <person name="Eisen J.A."/>
        </authorList>
    </citation>
    <scope>NUCLEOTIDE SEQUENCE [LARGE SCALE GENOMIC DNA]</scope>
    <source>
        <strain evidence="5">DSM 13965</strain>
    </source>
</reference>
<dbReference type="EMBL" id="AENY02000002">
    <property type="protein sequence ID" value="EKP95315.1"/>
    <property type="molecule type" value="Genomic_DNA"/>
</dbReference>
<dbReference type="InterPro" id="IPR016163">
    <property type="entry name" value="Ald_DH_C"/>
</dbReference>
<dbReference type="Pfam" id="PF00171">
    <property type="entry name" value="Aldedh"/>
    <property type="match status" value="1"/>
</dbReference>
<dbReference type="InterPro" id="IPR016161">
    <property type="entry name" value="Ald_DH/histidinol_DH"/>
</dbReference>
<organism evidence="5 6">
    <name type="scientific">Thermaerobacter subterraneus DSM 13965</name>
    <dbReference type="NCBI Taxonomy" id="867903"/>
    <lineage>
        <taxon>Bacteria</taxon>
        <taxon>Bacillati</taxon>
        <taxon>Bacillota</taxon>
        <taxon>Clostridia</taxon>
        <taxon>Eubacteriales</taxon>
        <taxon>Clostridiales Family XVII. Incertae Sedis</taxon>
        <taxon>Thermaerobacter</taxon>
    </lineage>
</organism>
<dbReference type="GO" id="GO:0006574">
    <property type="term" value="P:L-valine catabolic process"/>
    <property type="evidence" value="ECO:0007669"/>
    <property type="project" value="TreeGrafter"/>
</dbReference>
<accession>K6P2L7</accession>
<dbReference type="HOGENOM" id="CLU_005391_1_10_9"/>